<sequence>MPPNFRFTNYVNEDDSDTSEWASSAMSLNDAINFGTLLYPCSRCLDAPQRKWRDSTVLALRASHRGCCGFMVVEKRRLRLQVAPELASVPRLAKDLQDSLGLSVGPHWRRRDLSWLT</sequence>
<name>A0AAV4BYU1_9GAST</name>
<protein>
    <submittedName>
        <fullName evidence="1">Uncharacterized protein</fullName>
    </submittedName>
</protein>
<proteinExistence type="predicted"/>
<evidence type="ECO:0000313" key="1">
    <source>
        <dbReference type="EMBL" id="GFO24485.1"/>
    </source>
</evidence>
<evidence type="ECO:0000313" key="2">
    <source>
        <dbReference type="Proteomes" id="UP000735302"/>
    </source>
</evidence>
<dbReference type="Proteomes" id="UP000735302">
    <property type="component" value="Unassembled WGS sequence"/>
</dbReference>
<dbReference type="EMBL" id="BLXT01005617">
    <property type="protein sequence ID" value="GFO24485.1"/>
    <property type="molecule type" value="Genomic_DNA"/>
</dbReference>
<organism evidence="1 2">
    <name type="scientific">Plakobranchus ocellatus</name>
    <dbReference type="NCBI Taxonomy" id="259542"/>
    <lineage>
        <taxon>Eukaryota</taxon>
        <taxon>Metazoa</taxon>
        <taxon>Spiralia</taxon>
        <taxon>Lophotrochozoa</taxon>
        <taxon>Mollusca</taxon>
        <taxon>Gastropoda</taxon>
        <taxon>Heterobranchia</taxon>
        <taxon>Euthyneura</taxon>
        <taxon>Panpulmonata</taxon>
        <taxon>Sacoglossa</taxon>
        <taxon>Placobranchoidea</taxon>
        <taxon>Plakobranchidae</taxon>
        <taxon>Plakobranchus</taxon>
    </lineage>
</organism>
<accession>A0AAV4BYU1</accession>
<comment type="caution">
    <text evidence="1">The sequence shown here is derived from an EMBL/GenBank/DDBJ whole genome shotgun (WGS) entry which is preliminary data.</text>
</comment>
<reference evidence="1 2" key="1">
    <citation type="journal article" date="2021" name="Elife">
        <title>Chloroplast acquisition without the gene transfer in kleptoplastic sea slugs, Plakobranchus ocellatus.</title>
        <authorList>
            <person name="Maeda T."/>
            <person name="Takahashi S."/>
            <person name="Yoshida T."/>
            <person name="Shimamura S."/>
            <person name="Takaki Y."/>
            <person name="Nagai Y."/>
            <person name="Toyoda A."/>
            <person name="Suzuki Y."/>
            <person name="Arimoto A."/>
            <person name="Ishii H."/>
            <person name="Satoh N."/>
            <person name="Nishiyama T."/>
            <person name="Hasebe M."/>
            <person name="Maruyama T."/>
            <person name="Minagawa J."/>
            <person name="Obokata J."/>
            <person name="Shigenobu S."/>
        </authorList>
    </citation>
    <scope>NUCLEOTIDE SEQUENCE [LARGE SCALE GENOMIC DNA]</scope>
</reference>
<keyword evidence="2" id="KW-1185">Reference proteome</keyword>
<dbReference type="AlphaFoldDB" id="A0AAV4BYU1"/>
<gene>
    <name evidence="1" type="ORF">PoB_005099000</name>
</gene>